<dbReference type="GO" id="GO:0006066">
    <property type="term" value="P:alcohol metabolic process"/>
    <property type="evidence" value="ECO:0007669"/>
    <property type="project" value="UniProtKB-ARBA"/>
</dbReference>
<dbReference type="Gene3D" id="3.90.180.10">
    <property type="entry name" value="Medium-chain alcohol dehydrogenases, catalytic domain"/>
    <property type="match status" value="1"/>
</dbReference>
<evidence type="ECO:0000259" key="12">
    <source>
        <dbReference type="SMART" id="SM00829"/>
    </source>
</evidence>
<comment type="cofactor">
    <cofactor evidence="1 11">
        <name>Zn(2+)</name>
        <dbReference type="ChEBI" id="CHEBI:29105"/>
    </cofactor>
</comment>
<evidence type="ECO:0000256" key="11">
    <source>
        <dbReference type="RuleBase" id="RU361277"/>
    </source>
</evidence>
<evidence type="ECO:0000256" key="3">
    <source>
        <dbReference type="ARBA" id="ARBA00011738"/>
    </source>
</evidence>
<comment type="caution">
    <text evidence="13">The sequence shown here is derived from an EMBL/GenBank/DDBJ whole genome shotgun (WGS) entry which is preliminary data.</text>
</comment>
<accession>A0A9N9LVU7</accession>
<keyword evidence="14" id="KW-1185">Reference proteome</keyword>
<dbReference type="SUPFAM" id="SSF51735">
    <property type="entry name" value="NAD(P)-binding Rossmann-fold domains"/>
    <property type="match status" value="1"/>
</dbReference>
<dbReference type="Pfam" id="PF00107">
    <property type="entry name" value="ADH_zinc_N"/>
    <property type="match status" value="1"/>
</dbReference>
<dbReference type="SUPFAM" id="SSF50129">
    <property type="entry name" value="GroES-like"/>
    <property type="match status" value="1"/>
</dbReference>
<evidence type="ECO:0000256" key="4">
    <source>
        <dbReference type="ARBA" id="ARBA00022553"/>
    </source>
</evidence>
<keyword evidence="4" id="KW-0597">Phosphoprotein</keyword>
<gene>
    <name evidence="13" type="ORF">HYALB_00002485</name>
</gene>
<evidence type="ECO:0000256" key="8">
    <source>
        <dbReference type="ARBA" id="ARBA00023002"/>
    </source>
</evidence>
<reference evidence="13" key="1">
    <citation type="submission" date="2021-07" db="EMBL/GenBank/DDBJ databases">
        <authorList>
            <person name="Durling M."/>
        </authorList>
    </citation>
    <scope>NUCLEOTIDE SEQUENCE</scope>
</reference>
<dbReference type="Gene3D" id="3.40.50.720">
    <property type="entry name" value="NAD(P)-binding Rossmann-like Domain"/>
    <property type="match status" value="1"/>
</dbReference>
<comment type="similarity">
    <text evidence="2 11">Belongs to the zinc-containing alcohol dehydrogenase family.</text>
</comment>
<keyword evidence="7" id="KW-0521">NADP</keyword>
<dbReference type="SMART" id="SM00829">
    <property type="entry name" value="PKS_ER"/>
    <property type="match status" value="1"/>
</dbReference>
<organism evidence="13 14">
    <name type="scientific">Hymenoscyphus albidus</name>
    <dbReference type="NCBI Taxonomy" id="595503"/>
    <lineage>
        <taxon>Eukaryota</taxon>
        <taxon>Fungi</taxon>
        <taxon>Dikarya</taxon>
        <taxon>Ascomycota</taxon>
        <taxon>Pezizomycotina</taxon>
        <taxon>Leotiomycetes</taxon>
        <taxon>Helotiales</taxon>
        <taxon>Helotiaceae</taxon>
        <taxon>Hymenoscyphus</taxon>
    </lineage>
</organism>
<evidence type="ECO:0000256" key="2">
    <source>
        <dbReference type="ARBA" id="ARBA00008072"/>
    </source>
</evidence>
<evidence type="ECO:0000313" key="13">
    <source>
        <dbReference type="EMBL" id="CAG8979359.1"/>
    </source>
</evidence>
<sequence>MSTIKLPASAATERVLALTSQFKNSSIANQTPNQATMSVPYKFHGWMGLDKASVEGKMVWQEFEPKTWTEDDVDIKVTHCGICGSDLHTLRSGWFPTTYPCCVGHEVAGIAVKVGSNVKHLKVGDRCGVGAQSGACLECEECKAGKEQYCQKVVGTYNSKWPDGSMAYGGYSDYCRTNGHFTVKIPDGISNAEAAPMLCGGVTVWNPLVHNGAGPGKKVGIVGLGGLGHFGVIFAKALGAEVTVISRSDAKKEDAMKMGASKLIATGTKGWAKEHARSLDLIVCTISDPNMALDDYFQLLRVSGEFIQVGAPEDKFPGFSAFSLIGKGIKFGGSGIGSPADIQKMLEFVAEKNLHPVIEERPMSEANQAIVDMEAGKARYRYVLVNEKHAKEL</sequence>
<dbReference type="InterPro" id="IPR002328">
    <property type="entry name" value="ADH_Zn_CS"/>
</dbReference>
<dbReference type="EC" id="1.1.1.2" evidence="9"/>
<comment type="subunit">
    <text evidence="3">Homodimer.</text>
</comment>
<dbReference type="GO" id="GO:0008106">
    <property type="term" value="F:alcohol dehydrogenase (NADP+) activity"/>
    <property type="evidence" value="ECO:0007669"/>
    <property type="project" value="UniProtKB-EC"/>
</dbReference>
<evidence type="ECO:0000256" key="1">
    <source>
        <dbReference type="ARBA" id="ARBA00001947"/>
    </source>
</evidence>
<evidence type="ECO:0000313" key="14">
    <source>
        <dbReference type="Proteomes" id="UP000701801"/>
    </source>
</evidence>
<evidence type="ECO:0000256" key="10">
    <source>
        <dbReference type="ARBA" id="ARBA00050997"/>
    </source>
</evidence>
<dbReference type="PROSITE" id="PS00059">
    <property type="entry name" value="ADH_ZINC"/>
    <property type="match status" value="1"/>
</dbReference>
<dbReference type="EMBL" id="CAJVRM010000307">
    <property type="protein sequence ID" value="CAG8979359.1"/>
    <property type="molecule type" value="Genomic_DNA"/>
</dbReference>
<keyword evidence="6 11" id="KW-0862">Zinc</keyword>
<keyword evidence="8" id="KW-0560">Oxidoreductase</keyword>
<dbReference type="FunFam" id="3.40.50.720:FF:000158">
    <property type="entry name" value="Zinc-binding alcohol dehydrogenase"/>
    <property type="match status" value="1"/>
</dbReference>
<dbReference type="InterPro" id="IPR020843">
    <property type="entry name" value="ER"/>
</dbReference>
<dbReference type="InterPro" id="IPR011032">
    <property type="entry name" value="GroES-like_sf"/>
</dbReference>
<dbReference type="PANTHER" id="PTHR42683">
    <property type="entry name" value="ALDEHYDE REDUCTASE"/>
    <property type="match status" value="1"/>
</dbReference>
<dbReference type="OrthoDB" id="1879366at2759"/>
<evidence type="ECO:0000256" key="7">
    <source>
        <dbReference type="ARBA" id="ARBA00022857"/>
    </source>
</evidence>
<comment type="catalytic activity">
    <reaction evidence="10">
        <text>a primary alcohol + NADP(+) = an aldehyde + NADPH + H(+)</text>
        <dbReference type="Rhea" id="RHEA:15937"/>
        <dbReference type="ChEBI" id="CHEBI:15378"/>
        <dbReference type="ChEBI" id="CHEBI:15734"/>
        <dbReference type="ChEBI" id="CHEBI:17478"/>
        <dbReference type="ChEBI" id="CHEBI:57783"/>
        <dbReference type="ChEBI" id="CHEBI:58349"/>
        <dbReference type="EC" id="1.1.1.2"/>
    </reaction>
    <physiologicalReaction direction="left-to-right" evidence="10">
        <dbReference type="Rhea" id="RHEA:15938"/>
    </physiologicalReaction>
    <physiologicalReaction direction="right-to-left" evidence="10">
        <dbReference type="Rhea" id="RHEA:15939"/>
    </physiologicalReaction>
</comment>
<proteinExistence type="inferred from homology"/>
<keyword evidence="5 11" id="KW-0479">Metal-binding</keyword>
<dbReference type="GO" id="GO:0008270">
    <property type="term" value="F:zinc ion binding"/>
    <property type="evidence" value="ECO:0007669"/>
    <property type="project" value="InterPro"/>
</dbReference>
<name>A0A9N9LVU7_9HELO</name>
<dbReference type="Proteomes" id="UP000701801">
    <property type="component" value="Unassembled WGS sequence"/>
</dbReference>
<dbReference type="InterPro" id="IPR013154">
    <property type="entry name" value="ADH-like_N"/>
</dbReference>
<dbReference type="AlphaFoldDB" id="A0A9N9LVU7"/>
<dbReference type="Pfam" id="PF08240">
    <property type="entry name" value="ADH_N"/>
    <property type="match status" value="1"/>
</dbReference>
<dbReference type="InterPro" id="IPR013149">
    <property type="entry name" value="ADH-like_C"/>
</dbReference>
<evidence type="ECO:0000256" key="9">
    <source>
        <dbReference type="ARBA" id="ARBA00024074"/>
    </source>
</evidence>
<dbReference type="InterPro" id="IPR047109">
    <property type="entry name" value="CAD-like"/>
</dbReference>
<dbReference type="CDD" id="cd05283">
    <property type="entry name" value="CAD1"/>
    <property type="match status" value="1"/>
</dbReference>
<evidence type="ECO:0000256" key="6">
    <source>
        <dbReference type="ARBA" id="ARBA00022833"/>
    </source>
</evidence>
<protein>
    <recommendedName>
        <fullName evidence="9">alcohol dehydrogenase (NADP(+))</fullName>
        <ecNumber evidence="9">1.1.1.2</ecNumber>
    </recommendedName>
</protein>
<dbReference type="InterPro" id="IPR036291">
    <property type="entry name" value="NAD(P)-bd_dom_sf"/>
</dbReference>
<feature type="domain" description="Enoyl reductase (ER)" evidence="12">
    <location>
        <begin position="56"/>
        <end position="384"/>
    </location>
</feature>
<evidence type="ECO:0000256" key="5">
    <source>
        <dbReference type="ARBA" id="ARBA00022723"/>
    </source>
</evidence>